<accession>A0A835H8K7</accession>
<evidence type="ECO:0000313" key="2">
    <source>
        <dbReference type="Proteomes" id="UP000631114"/>
    </source>
</evidence>
<name>A0A835H8K7_9MAGN</name>
<keyword evidence="2" id="KW-1185">Reference proteome</keyword>
<proteinExistence type="predicted"/>
<comment type="caution">
    <text evidence="1">The sequence shown here is derived from an EMBL/GenBank/DDBJ whole genome shotgun (WGS) entry which is preliminary data.</text>
</comment>
<organism evidence="1 2">
    <name type="scientific">Coptis chinensis</name>
    <dbReference type="NCBI Taxonomy" id="261450"/>
    <lineage>
        <taxon>Eukaryota</taxon>
        <taxon>Viridiplantae</taxon>
        <taxon>Streptophyta</taxon>
        <taxon>Embryophyta</taxon>
        <taxon>Tracheophyta</taxon>
        <taxon>Spermatophyta</taxon>
        <taxon>Magnoliopsida</taxon>
        <taxon>Ranunculales</taxon>
        <taxon>Ranunculaceae</taxon>
        <taxon>Coptidoideae</taxon>
        <taxon>Coptis</taxon>
    </lineage>
</organism>
<evidence type="ECO:0000313" key="1">
    <source>
        <dbReference type="EMBL" id="KAF9594330.1"/>
    </source>
</evidence>
<protein>
    <submittedName>
        <fullName evidence="1">Uncharacterized protein</fullName>
    </submittedName>
</protein>
<reference evidence="1 2" key="1">
    <citation type="submission" date="2020-10" db="EMBL/GenBank/DDBJ databases">
        <title>The Coptis chinensis genome and diversification of protoberbering-type alkaloids.</title>
        <authorList>
            <person name="Wang B."/>
            <person name="Shu S."/>
            <person name="Song C."/>
            <person name="Liu Y."/>
        </authorList>
    </citation>
    <scope>NUCLEOTIDE SEQUENCE [LARGE SCALE GENOMIC DNA]</scope>
    <source>
        <strain evidence="1">HL-2020</strain>
        <tissue evidence="1">Leaf</tissue>
    </source>
</reference>
<dbReference type="EMBL" id="JADFTS010000008">
    <property type="protein sequence ID" value="KAF9594330.1"/>
    <property type="molecule type" value="Genomic_DNA"/>
</dbReference>
<gene>
    <name evidence="1" type="ORF">IFM89_030459</name>
</gene>
<sequence length="129" mass="14625">MHAWQEATLDDFIGPNYVWHVRDDVRLSPNGLLAVHPVLDEYRSMMRLDVVPPAPMKLILLLDSKLVTAIDFSDNAKSLTKIIRILYIDKCRLEGALSCNHGEKEENATEVVRYGMVDEMKATVNTPET</sequence>
<dbReference type="AlphaFoldDB" id="A0A835H8K7"/>
<dbReference type="Proteomes" id="UP000631114">
    <property type="component" value="Unassembled WGS sequence"/>
</dbReference>